<dbReference type="AlphaFoldDB" id="A0AAX4JRA9"/>
<dbReference type="PANTHER" id="PTHR23235">
    <property type="entry name" value="KRUEPPEL-LIKE TRANSCRIPTION FACTOR"/>
    <property type="match status" value="1"/>
</dbReference>
<proteinExistence type="predicted"/>
<dbReference type="GO" id="GO:0008270">
    <property type="term" value="F:zinc ion binding"/>
    <property type="evidence" value="ECO:0007669"/>
    <property type="project" value="UniProtKB-KW"/>
</dbReference>
<keyword evidence="1" id="KW-0479">Metal-binding</keyword>
<dbReference type="InterPro" id="IPR036236">
    <property type="entry name" value="Znf_C2H2_sf"/>
</dbReference>
<evidence type="ECO:0000313" key="7">
    <source>
        <dbReference type="Proteomes" id="UP001355207"/>
    </source>
</evidence>
<feature type="domain" description="C2H2-type" evidence="5">
    <location>
        <begin position="439"/>
        <end position="465"/>
    </location>
</feature>
<dbReference type="PROSITE" id="PS00028">
    <property type="entry name" value="ZINC_FINGER_C2H2_1"/>
    <property type="match status" value="2"/>
</dbReference>
<organism evidence="6 7">
    <name type="scientific">Kwoniella dendrophila CBS 6074</name>
    <dbReference type="NCBI Taxonomy" id="1295534"/>
    <lineage>
        <taxon>Eukaryota</taxon>
        <taxon>Fungi</taxon>
        <taxon>Dikarya</taxon>
        <taxon>Basidiomycota</taxon>
        <taxon>Agaricomycotina</taxon>
        <taxon>Tremellomycetes</taxon>
        <taxon>Tremellales</taxon>
        <taxon>Cryptococcaceae</taxon>
        <taxon>Kwoniella</taxon>
    </lineage>
</organism>
<dbReference type="PANTHER" id="PTHR23235:SF120">
    <property type="entry name" value="KRUPPEL-LIKE FACTOR 15"/>
    <property type="match status" value="1"/>
</dbReference>
<dbReference type="GO" id="GO:0000978">
    <property type="term" value="F:RNA polymerase II cis-regulatory region sequence-specific DNA binding"/>
    <property type="evidence" value="ECO:0007669"/>
    <property type="project" value="TreeGrafter"/>
</dbReference>
<dbReference type="GO" id="GO:0000981">
    <property type="term" value="F:DNA-binding transcription factor activity, RNA polymerase II-specific"/>
    <property type="evidence" value="ECO:0007669"/>
    <property type="project" value="TreeGrafter"/>
</dbReference>
<keyword evidence="2 4" id="KW-0863">Zinc-finger</keyword>
<name>A0AAX4JRA9_9TREE</name>
<dbReference type="InterPro" id="IPR013087">
    <property type="entry name" value="Znf_C2H2_type"/>
</dbReference>
<evidence type="ECO:0000313" key="6">
    <source>
        <dbReference type="EMBL" id="WWC87237.1"/>
    </source>
</evidence>
<evidence type="ECO:0000256" key="1">
    <source>
        <dbReference type="ARBA" id="ARBA00022723"/>
    </source>
</evidence>
<accession>A0AAX4JRA9</accession>
<evidence type="ECO:0000259" key="5">
    <source>
        <dbReference type="PROSITE" id="PS50157"/>
    </source>
</evidence>
<sequence>MSLMANQLSFAPYSFNTDNKVNPRSNPNLIFPSPPPSVSSSDNGVLDLDFDIDSFTHCSPRTILLDALPIDDKVGTPPFSLDLDYNQSVDTSPVASTCTPTSTTLVSPKSANIEIPAIPQLPVLSSINHSDADTAEALSDHHLQRYLHYRALAARAEADRAFAQQRDQENQFDALFAACDNSELFMPGPGEISQQKGNNEMNTMLAYQPQPISTPAYYGMVQQTPTWATSPGTFTYQPYSSQAALHAQAQAHLQAADVARVQAQQQRAISTNAYYVPSSTRSSVDTAAQSYDTFPRQSMSTVSSNSPPFPSTPVYAGVPNFTPVQMSKISTSASMPTFVSQEPSTVVRRAISNNGSEHEGEDELADYSPSRQGLDELKPMIPGMPIPNAHGGGRGYVPGQTPDDPKKRHKCQICGRAFARAFNLKSHVQTHNPLRAKPYQCPHTSCKRGFSRLHDLERHRQGIHSDGPLVDAKRQGVSPAVARAQNRIQKRAESGSLI</sequence>
<dbReference type="Gene3D" id="3.30.160.60">
    <property type="entry name" value="Classic Zinc Finger"/>
    <property type="match status" value="2"/>
</dbReference>
<keyword evidence="7" id="KW-1185">Reference proteome</keyword>
<keyword evidence="3" id="KW-0862">Zinc</keyword>
<dbReference type="SUPFAM" id="SSF57667">
    <property type="entry name" value="beta-beta-alpha zinc fingers"/>
    <property type="match status" value="1"/>
</dbReference>
<evidence type="ECO:0000256" key="2">
    <source>
        <dbReference type="ARBA" id="ARBA00022771"/>
    </source>
</evidence>
<dbReference type="Pfam" id="PF00096">
    <property type="entry name" value="zf-C2H2"/>
    <property type="match status" value="1"/>
</dbReference>
<dbReference type="PROSITE" id="PS50157">
    <property type="entry name" value="ZINC_FINGER_C2H2_2"/>
    <property type="match status" value="2"/>
</dbReference>
<dbReference type="GeneID" id="91092797"/>
<dbReference type="EMBL" id="CP144099">
    <property type="protein sequence ID" value="WWC87237.1"/>
    <property type="molecule type" value="Genomic_DNA"/>
</dbReference>
<protein>
    <recommendedName>
        <fullName evidence="5">C2H2-type domain-containing protein</fullName>
    </recommendedName>
</protein>
<dbReference type="SMART" id="SM00355">
    <property type="entry name" value="ZnF_C2H2"/>
    <property type="match status" value="2"/>
</dbReference>
<feature type="domain" description="C2H2-type" evidence="5">
    <location>
        <begin position="409"/>
        <end position="436"/>
    </location>
</feature>
<evidence type="ECO:0000256" key="4">
    <source>
        <dbReference type="PROSITE-ProRule" id="PRU00042"/>
    </source>
</evidence>
<reference evidence="6 7" key="1">
    <citation type="submission" date="2024-01" db="EMBL/GenBank/DDBJ databases">
        <title>Comparative genomics of Cryptococcus and Kwoniella reveals pathogenesis evolution and contrasting modes of karyotype evolution via chromosome fusion or intercentromeric recombination.</title>
        <authorList>
            <person name="Coelho M.A."/>
            <person name="David-Palma M."/>
            <person name="Shea T."/>
            <person name="Bowers K."/>
            <person name="McGinley-Smith S."/>
            <person name="Mohammad A.W."/>
            <person name="Gnirke A."/>
            <person name="Yurkov A.M."/>
            <person name="Nowrousian M."/>
            <person name="Sun S."/>
            <person name="Cuomo C.A."/>
            <person name="Heitman J."/>
        </authorList>
    </citation>
    <scope>NUCLEOTIDE SEQUENCE [LARGE SCALE GENOMIC DNA]</scope>
    <source>
        <strain evidence="6 7">CBS 6074</strain>
    </source>
</reference>
<dbReference type="Proteomes" id="UP001355207">
    <property type="component" value="Chromosome 2"/>
</dbReference>
<gene>
    <name evidence="6" type="ORF">L201_002125</name>
</gene>
<evidence type="ECO:0000256" key="3">
    <source>
        <dbReference type="ARBA" id="ARBA00022833"/>
    </source>
</evidence>
<dbReference type="RefSeq" id="XP_066074000.1">
    <property type="nucleotide sequence ID" value="XM_066217903.1"/>
</dbReference>